<accession>A0ACC0VUU2</accession>
<name>A0ACC0VUU2_9STRA</name>
<evidence type="ECO:0000313" key="1">
    <source>
        <dbReference type="EMBL" id="KAI9910259.1"/>
    </source>
</evidence>
<keyword evidence="2" id="KW-1185">Reference proteome</keyword>
<protein>
    <submittedName>
        <fullName evidence="1">Uncharacterized protein</fullName>
    </submittedName>
</protein>
<dbReference type="EMBL" id="CM047585">
    <property type="protein sequence ID" value="KAI9910259.1"/>
    <property type="molecule type" value="Genomic_DNA"/>
</dbReference>
<reference evidence="1 2" key="1">
    <citation type="journal article" date="2022" name="bioRxiv">
        <title>The genome of the oomycete Peronosclerospora sorghi, a cosmopolitan pathogen of maize and sorghum, is inflated with dispersed pseudogenes.</title>
        <authorList>
            <person name="Fletcher K."/>
            <person name="Martin F."/>
            <person name="Isakeit T."/>
            <person name="Cavanaugh K."/>
            <person name="Magill C."/>
            <person name="Michelmore R."/>
        </authorList>
    </citation>
    <scope>NUCLEOTIDE SEQUENCE [LARGE SCALE GENOMIC DNA]</scope>
    <source>
        <strain evidence="1">P6</strain>
    </source>
</reference>
<dbReference type="Proteomes" id="UP001163321">
    <property type="component" value="Chromosome 6"/>
</dbReference>
<organism evidence="1 2">
    <name type="scientific">Peronosclerospora sorghi</name>
    <dbReference type="NCBI Taxonomy" id="230839"/>
    <lineage>
        <taxon>Eukaryota</taxon>
        <taxon>Sar</taxon>
        <taxon>Stramenopiles</taxon>
        <taxon>Oomycota</taxon>
        <taxon>Peronosporomycetes</taxon>
        <taxon>Peronosporales</taxon>
        <taxon>Peronosporaceae</taxon>
        <taxon>Peronosclerospora</taxon>
    </lineage>
</organism>
<evidence type="ECO:0000313" key="2">
    <source>
        <dbReference type="Proteomes" id="UP001163321"/>
    </source>
</evidence>
<comment type="caution">
    <text evidence="1">The sequence shown here is derived from an EMBL/GenBank/DDBJ whole genome shotgun (WGS) entry which is preliminary data.</text>
</comment>
<proteinExistence type="predicted"/>
<gene>
    <name evidence="1" type="ORF">PsorP6_010576</name>
</gene>
<sequence length="243" mass="27906">MVHKCDDCEGLTLLLCCSNLLKFPSSDSYCSFFCKTCDAIQPIHKSCHCDYFDMFEMYGNDKTFLWRVADGCYLVSACICRSKNVMLDKRSVEKTYWNLQKSLHLDVYGSKSEFDKELSATNAEVVNDAYKMLKKLNTRVKYLLALHGIDSLSEGASTAVDPKLLIKTMEIRERIAAAPSVDMLEEIRKEISDDIDAVIKRLGEVYDQDRNLESTKQYALELQYLVKFVEEIDLKKEKLHEGQ</sequence>